<keyword evidence="2" id="KW-0812">Transmembrane</keyword>
<dbReference type="InterPro" id="IPR046703">
    <property type="entry name" value="DUF6776"/>
</dbReference>
<name>A0A0F9WTJ9_9ZZZZ</name>
<sequence length="255" mass="28718">MRERRRRVPLRGGHSLVVVPHETKARRLRKQGMTFMLLLAIPAAGWLGWDAALRSQQQMVEEYEQMLESRQGLEAELASTLERYHQLEVDLLVARESVNDGRSVISQLEQQLFRLQQDLAAYQGALAPTAMIPGLRIQAFELQATETAGVFRYKVMVSRVGSEAETTQAKLFIDVLGTQNGKKAKKSLSSMTRADDDQGLDLDFRYFQVVPPNSAQAELSLPDGFKPESVHLRAEHDGKKLVEQVFDWTITGVKP</sequence>
<protein>
    <submittedName>
        <fullName evidence="3">Uncharacterized protein</fullName>
    </submittedName>
</protein>
<reference evidence="3" key="1">
    <citation type="journal article" date="2015" name="Nature">
        <title>Complex archaea that bridge the gap between prokaryotes and eukaryotes.</title>
        <authorList>
            <person name="Spang A."/>
            <person name="Saw J.H."/>
            <person name="Jorgensen S.L."/>
            <person name="Zaremba-Niedzwiedzka K."/>
            <person name="Martijn J."/>
            <person name="Lind A.E."/>
            <person name="van Eijk R."/>
            <person name="Schleper C."/>
            <person name="Guy L."/>
            <person name="Ettema T.J."/>
        </authorList>
    </citation>
    <scope>NUCLEOTIDE SEQUENCE</scope>
</reference>
<keyword evidence="2" id="KW-1133">Transmembrane helix</keyword>
<dbReference type="Pfam" id="PF20567">
    <property type="entry name" value="DUF6776"/>
    <property type="match status" value="1"/>
</dbReference>
<gene>
    <name evidence="3" type="ORF">LCGC14_0311440</name>
</gene>
<evidence type="ECO:0000256" key="1">
    <source>
        <dbReference type="SAM" id="Coils"/>
    </source>
</evidence>
<evidence type="ECO:0000313" key="3">
    <source>
        <dbReference type="EMBL" id="KKN82158.1"/>
    </source>
</evidence>
<dbReference type="EMBL" id="LAZR01000204">
    <property type="protein sequence ID" value="KKN82158.1"/>
    <property type="molecule type" value="Genomic_DNA"/>
</dbReference>
<keyword evidence="2" id="KW-0472">Membrane</keyword>
<keyword evidence="1" id="KW-0175">Coiled coil</keyword>
<dbReference type="AlphaFoldDB" id="A0A0F9WTJ9"/>
<evidence type="ECO:0000256" key="2">
    <source>
        <dbReference type="SAM" id="Phobius"/>
    </source>
</evidence>
<proteinExistence type="predicted"/>
<feature type="coiled-coil region" evidence="1">
    <location>
        <begin position="56"/>
        <end position="125"/>
    </location>
</feature>
<comment type="caution">
    <text evidence="3">The sequence shown here is derived from an EMBL/GenBank/DDBJ whole genome shotgun (WGS) entry which is preliminary data.</text>
</comment>
<organism evidence="3">
    <name type="scientific">marine sediment metagenome</name>
    <dbReference type="NCBI Taxonomy" id="412755"/>
    <lineage>
        <taxon>unclassified sequences</taxon>
        <taxon>metagenomes</taxon>
        <taxon>ecological metagenomes</taxon>
    </lineage>
</organism>
<accession>A0A0F9WTJ9</accession>
<feature type="transmembrane region" description="Helical" evidence="2">
    <location>
        <begin position="32"/>
        <end position="49"/>
    </location>
</feature>